<dbReference type="AlphaFoldDB" id="A0A9W4E6Q5"/>
<reference evidence="2" key="1">
    <citation type="submission" date="2021-06" db="EMBL/GenBank/DDBJ databases">
        <authorList>
            <person name="Arsene-Ploetze F."/>
        </authorList>
    </citation>
    <scope>NUCLEOTIDE SEQUENCE</scope>
    <source>
        <strain evidence="2">SBRY1</strain>
    </source>
</reference>
<gene>
    <name evidence="2" type="ORF">SBRY_170020</name>
</gene>
<feature type="region of interest" description="Disordered" evidence="1">
    <location>
        <begin position="51"/>
        <end position="81"/>
    </location>
</feature>
<evidence type="ECO:0000313" key="2">
    <source>
        <dbReference type="EMBL" id="CAG7623890.1"/>
    </source>
</evidence>
<evidence type="ECO:0000313" key="3">
    <source>
        <dbReference type="Proteomes" id="UP001153328"/>
    </source>
</evidence>
<name>A0A9W4E6Q5_9ACTN</name>
<keyword evidence="3" id="KW-1185">Reference proteome</keyword>
<comment type="caution">
    <text evidence="2">The sequence shown here is derived from an EMBL/GenBank/DDBJ whole genome shotgun (WGS) entry which is preliminary data.</text>
</comment>
<evidence type="ECO:0000256" key="1">
    <source>
        <dbReference type="SAM" id="MobiDB-lite"/>
    </source>
</evidence>
<protein>
    <submittedName>
        <fullName evidence="2">Uncharacterized protein</fullName>
    </submittedName>
</protein>
<dbReference type="EMBL" id="CAJVAX010000009">
    <property type="protein sequence ID" value="CAG7623890.1"/>
    <property type="molecule type" value="Genomic_DNA"/>
</dbReference>
<accession>A0A9W4E6Q5</accession>
<sequence length="81" mass="8860">MARYEKALTEIRTTHAGRPALEVMTTLLAAGERHGVRIANEVAKDAANVLLTERSRHSEPPTCTRPLPSRPACCPPRTGRT</sequence>
<proteinExistence type="predicted"/>
<dbReference type="Proteomes" id="UP001153328">
    <property type="component" value="Unassembled WGS sequence"/>
</dbReference>
<organism evidence="2 3">
    <name type="scientific">Actinacidiphila bryophytorum</name>
    <dbReference type="NCBI Taxonomy" id="1436133"/>
    <lineage>
        <taxon>Bacteria</taxon>
        <taxon>Bacillati</taxon>
        <taxon>Actinomycetota</taxon>
        <taxon>Actinomycetes</taxon>
        <taxon>Kitasatosporales</taxon>
        <taxon>Streptomycetaceae</taxon>
        <taxon>Actinacidiphila</taxon>
    </lineage>
</organism>